<dbReference type="GO" id="GO:0005789">
    <property type="term" value="C:endoplasmic reticulum membrane"/>
    <property type="evidence" value="ECO:0007669"/>
    <property type="project" value="UniProtKB-SubCell"/>
</dbReference>
<feature type="transmembrane region" description="Helical" evidence="11">
    <location>
        <begin position="331"/>
        <end position="349"/>
    </location>
</feature>
<dbReference type="InterPro" id="IPR039155">
    <property type="entry name" value="MLEC"/>
</dbReference>
<evidence type="ECO:0000256" key="6">
    <source>
        <dbReference type="ARBA" id="ARBA00022989"/>
    </source>
</evidence>
<organism evidence="13 14">
    <name type="scientific">Aphis craccivora</name>
    <name type="common">Cowpea aphid</name>
    <dbReference type="NCBI Taxonomy" id="307492"/>
    <lineage>
        <taxon>Eukaryota</taxon>
        <taxon>Metazoa</taxon>
        <taxon>Ecdysozoa</taxon>
        <taxon>Arthropoda</taxon>
        <taxon>Hexapoda</taxon>
        <taxon>Insecta</taxon>
        <taxon>Pterygota</taxon>
        <taxon>Neoptera</taxon>
        <taxon>Paraneoptera</taxon>
        <taxon>Hemiptera</taxon>
        <taxon>Sternorrhyncha</taxon>
        <taxon>Aphidomorpha</taxon>
        <taxon>Aphidoidea</taxon>
        <taxon>Aphididae</taxon>
        <taxon>Aphidini</taxon>
        <taxon>Aphis</taxon>
        <taxon>Aphis</taxon>
    </lineage>
</organism>
<evidence type="ECO:0000256" key="10">
    <source>
        <dbReference type="SAM" id="MobiDB-lite"/>
    </source>
</evidence>
<dbReference type="GO" id="GO:0030246">
    <property type="term" value="F:carbohydrate binding"/>
    <property type="evidence" value="ECO:0007669"/>
    <property type="project" value="InterPro"/>
</dbReference>
<evidence type="ECO:0000256" key="8">
    <source>
        <dbReference type="ARBA" id="ARBA00023180"/>
    </source>
</evidence>
<proteinExistence type="inferred from homology"/>
<evidence type="ECO:0000256" key="3">
    <source>
        <dbReference type="ARBA" id="ARBA00022692"/>
    </source>
</evidence>
<feature type="non-terminal residue" evidence="13">
    <location>
        <position position="1"/>
    </location>
</feature>
<keyword evidence="7 11" id="KW-0472">Membrane</keyword>
<evidence type="ECO:0000256" key="9">
    <source>
        <dbReference type="ARBA" id="ARBA00023277"/>
    </source>
</evidence>
<evidence type="ECO:0000256" key="11">
    <source>
        <dbReference type="SAM" id="Phobius"/>
    </source>
</evidence>
<keyword evidence="6 11" id="KW-1133">Transmembrane helix</keyword>
<keyword evidence="5" id="KW-0256">Endoplasmic reticulum</keyword>
<dbReference type="Gene3D" id="2.60.120.430">
    <property type="entry name" value="Galactose-binding lectin"/>
    <property type="match status" value="1"/>
</dbReference>
<comment type="subcellular location">
    <subcellularLocation>
        <location evidence="1">Endoplasmic reticulum membrane</location>
        <topology evidence="1">Single-pass type I membrane protein</topology>
    </subcellularLocation>
</comment>
<evidence type="ECO:0000256" key="2">
    <source>
        <dbReference type="ARBA" id="ARBA00009141"/>
    </source>
</evidence>
<comment type="caution">
    <text evidence="13">The sequence shown here is derived from an EMBL/GenBank/DDBJ whole genome shotgun (WGS) entry which is preliminary data.</text>
</comment>
<sequence>RISWQKWIADGKHVNENLSHDVVRTNRGHTVRLTGARDITGSVVWPVSPIAQPPLDRPIPSSAEFRRIARPPMLAGGYDMAWPLLVLLLCANALLCRCLDKEDVIFAVNAGGDAHVDSYGILYQRDFNRIGTESDYGKKLSIQRVKPHDQILYQTERYSQTTFGYDIPVMQDGDYVMVLKFSEVYFTNSGLKVFDVVLNGQHVVVPQLDIYDKVGFGSAHDEYIEFTVDGTTLYWRGEISEIKGNLVRVDFIKGERDNPKVNAVLVAKGRISDIPRLPDLYSDIEPHTHDEVDVEEDPSVSDKDPVKMVQHTRNPSGPRAPDPQDVNSMKLMPIFGALIAFFGALLLLCRL</sequence>
<feature type="region of interest" description="Disordered" evidence="10">
    <location>
        <begin position="289"/>
        <end position="325"/>
    </location>
</feature>
<evidence type="ECO:0000256" key="4">
    <source>
        <dbReference type="ARBA" id="ARBA00022729"/>
    </source>
</evidence>
<dbReference type="InterPro" id="IPR021720">
    <property type="entry name" value="Malectin_dom"/>
</dbReference>
<evidence type="ECO:0000313" key="13">
    <source>
        <dbReference type="EMBL" id="KAF0734937.1"/>
    </source>
</evidence>
<dbReference type="Proteomes" id="UP000478052">
    <property type="component" value="Unassembled WGS sequence"/>
</dbReference>
<comment type="similarity">
    <text evidence="2">Belongs to the malectin family.</text>
</comment>
<protein>
    <submittedName>
        <fullName evidence="13">Malectin-A</fullName>
    </submittedName>
</protein>
<gene>
    <name evidence="13" type="ORF">FWK35_00027987</name>
</gene>
<name>A0A6G0X554_APHCR</name>
<dbReference type="AlphaFoldDB" id="A0A6G0X554"/>
<evidence type="ECO:0000256" key="1">
    <source>
        <dbReference type="ARBA" id="ARBA00004115"/>
    </source>
</evidence>
<keyword evidence="14" id="KW-1185">Reference proteome</keyword>
<evidence type="ECO:0000256" key="7">
    <source>
        <dbReference type="ARBA" id="ARBA00023136"/>
    </source>
</evidence>
<evidence type="ECO:0000259" key="12">
    <source>
        <dbReference type="Pfam" id="PF11721"/>
    </source>
</evidence>
<keyword evidence="3 11" id="KW-0812">Transmembrane</keyword>
<feature type="non-terminal residue" evidence="13">
    <location>
        <position position="351"/>
    </location>
</feature>
<accession>A0A6G0X554</accession>
<dbReference type="OrthoDB" id="10013439at2759"/>
<reference evidence="13 14" key="1">
    <citation type="submission" date="2019-08" db="EMBL/GenBank/DDBJ databases">
        <title>Whole genome of Aphis craccivora.</title>
        <authorList>
            <person name="Voronova N.V."/>
            <person name="Shulinski R.S."/>
            <person name="Bandarenka Y.V."/>
            <person name="Zhorov D.G."/>
            <person name="Warner D."/>
        </authorList>
    </citation>
    <scope>NUCLEOTIDE SEQUENCE [LARGE SCALE GENOMIC DNA]</scope>
    <source>
        <strain evidence="13">180601</strain>
        <tissue evidence="13">Whole Body</tissue>
    </source>
</reference>
<keyword evidence="9" id="KW-0119">Carbohydrate metabolism</keyword>
<evidence type="ECO:0000313" key="14">
    <source>
        <dbReference type="Proteomes" id="UP000478052"/>
    </source>
</evidence>
<keyword evidence="4" id="KW-0732">Signal</keyword>
<dbReference type="Pfam" id="PF11721">
    <property type="entry name" value="Malectin"/>
    <property type="match status" value="1"/>
</dbReference>
<dbReference type="PANTHER" id="PTHR13460:SF0">
    <property type="entry name" value="MALECTIN"/>
    <property type="match status" value="1"/>
</dbReference>
<dbReference type="PANTHER" id="PTHR13460">
    <property type="match status" value="1"/>
</dbReference>
<evidence type="ECO:0000256" key="5">
    <source>
        <dbReference type="ARBA" id="ARBA00022824"/>
    </source>
</evidence>
<dbReference type="EMBL" id="VUJU01008139">
    <property type="protein sequence ID" value="KAF0734937.1"/>
    <property type="molecule type" value="Genomic_DNA"/>
</dbReference>
<keyword evidence="8" id="KW-0325">Glycoprotein</keyword>
<feature type="domain" description="Malectin" evidence="12">
    <location>
        <begin position="104"/>
        <end position="264"/>
    </location>
</feature>